<name>A0A5B8UGF4_9BACT</name>
<dbReference type="EMBL" id="CP042433">
    <property type="protein sequence ID" value="QEC55684.1"/>
    <property type="molecule type" value="Genomic_DNA"/>
</dbReference>
<comment type="subcellular location">
    <subcellularLocation>
        <location evidence="1">Cell outer membrane</location>
    </subcellularLocation>
</comment>
<dbReference type="PROSITE" id="PS51257">
    <property type="entry name" value="PROKAR_LIPOPROTEIN"/>
    <property type="match status" value="1"/>
</dbReference>
<dbReference type="Pfam" id="PF07715">
    <property type="entry name" value="Plug"/>
    <property type="match status" value="1"/>
</dbReference>
<feature type="domain" description="TonB-dependent receptor plug" evidence="5">
    <location>
        <begin position="120"/>
        <end position="226"/>
    </location>
</feature>
<keyword evidence="4" id="KW-0732">Signal</keyword>
<dbReference type="KEGG" id="fgg:FSB75_07190"/>
<evidence type="ECO:0000256" key="2">
    <source>
        <dbReference type="ARBA" id="ARBA00023136"/>
    </source>
</evidence>
<protein>
    <submittedName>
        <fullName evidence="6">SusC/RagA family TonB-linked outer membrane protein</fullName>
    </submittedName>
</protein>
<dbReference type="InterPro" id="IPR023996">
    <property type="entry name" value="TonB-dep_OMP_SusC/RagA"/>
</dbReference>
<keyword evidence="7" id="KW-1185">Reference proteome</keyword>
<evidence type="ECO:0000313" key="6">
    <source>
        <dbReference type="EMBL" id="QEC55684.1"/>
    </source>
</evidence>
<dbReference type="InterPro" id="IPR036942">
    <property type="entry name" value="Beta-barrel_TonB_sf"/>
</dbReference>
<dbReference type="InterPro" id="IPR008969">
    <property type="entry name" value="CarboxyPept-like_regulatory"/>
</dbReference>
<dbReference type="Proteomes" id="UP000321204">
    <property type="component" value="Chromosome"/>
</dbReference>
<gene>
    <name evidence="6" type="ORF">FSB75_07190</name>
</gene>
<dbReference type="RefSeq" id="WP_146784857.1">
    <property type="nucleotide sequence ID" value="NZ_BAABIO010000002.1"/>
</dbReference>
<dbReference type="Gene3D" id="2.60.40.1120">
    <property type="entry name" value="Carboxypeptidase-like, regulatory domain"/>
    <property type="match status" value="1"/>
</dbReference>
<dbReference type="GO" id="GO:0009279">
    <property type="term" value="C:cell outer membrane"/>
    <property type="evidence" value="ECO:0007669"/>
    <property type="project" value="UniProtKB-SubCell"/>
</dbReference>
<evidence type="ECO:0000313" key="7">
    <source>
        <dbReference type="Proteomes" id="UP000321204"/>
    </source>
</evidence>
<evidence type="ECO:0000256" key="1">
    <source>
        <dbReference type="ARBA" id="ARBA00004442"/>
    </source>
</evidence>
<feature type="chain" id="PRO_5022704707" evidence="4">
    <location>
        <begin position="25"/>
        <end position="1062"/>
    </location>
</feature>
<feature type="signal peptide" evidence="4">
    <location>
        <begin position="1"/>
        <end position="24"/>
    </location>
</feature>
<proteinExistence type="predicted"/>
<dbReference type="Gene3D" id="2.170.130.10">
    <property type="entry name" value="TonB-dependent receptor, plug domain"/>
    <property type="match status" value="1"/>
</dbReference>
<reference evidence="6 7" key="1">
    <citation type="journal article" date="2015" name="Int. J. Syst. Evol. Microbiol.">
        <title>Flavisolibacter ginsenosidimutans sp. nov., with ginsenoside-converting activity isolated from soil used for cultivating ginseng.</title>
        <authorList>
            <person name="Zhao Y."/>
            <person name="Liu Q."/>
            <person name="Kang M.S."/>
            <person name="Jin F."/>
            <person name="Yu H."/>
            <person name="Im W.T."/>
        </authorList>
    </citation>
    <scope>NUCLEOTIDE SEQUENCE [LARGE SCALE GENOMIC DNA]</scope>
    <source>
        <strain evidence="6 7">Gsoil 636</strain>
    </source>
</reference>
<organism evidence="6 7">
    <name type="scientific">Flavisolibacter ginsenosidimutans</name>
    <dbReference type="NCBI Taxonomy" id="661481"/>
    <lineage>
        <taxon>Bacteria</taxon>
        <taxon>Pseudomonadati</taxon>
        <taxon>Bacteroidota</taxon>
        <taxon>Chitinophagia</taxon>
        <taxon>Chitinophagales</taxon>
        <taxon>Chitinophagaceae</taxon>
        <taxon>Flavisolibacter</taxon>
    </lineage>
</organism>
<dbReference type="OrthoDB" id="601301at2"/>
<keyword evidence="2" id="KW-0472">Membrane</keyword>
<dbReference type="InterPro" id="IPR012910">
    <property type="entry name" value="Plug_dom"/>
</dbReference>
<sequence>MYVALTRRLFVFLLVMTSCLASWAQSKTITGTVRGDNNEPLAGVSVTIKGTNKTTTTNEKGEFSLVAAPESVLRFTSIGYTYQEVMVGNRSAVGITLTSDNKQLEDVVVVGYGAVKKPHLTGNVATIDPKKLEDMTFGSLSEALRGQVVGVSVAGGFQRPGQPATVSIHSPVFFSKDGGSKDPLYVIDDIIRTKNDFDLLDVTEIESITVLKDAAAGIYGILGSNGAIVVKTKRGRAGAPSISYNGSVGIGQVPSLPKMMNAYQQAVYLNDYLSGSKNYDTTGFASNTSWYTPDELEYYRTHNYDWLSNALQTSMETRHAINVSGGSDRATYFAGITYSSQNSNFDGLGYKRYSFRSSSDIKLTTGLKLGLGLSGNLSDLKNTFNKQGNESLDNDWKTLIGESPMNTPFINGLPILIPGAGTSSNINTYHYYAVHQLNNYTSSYNNSLNFQGQLSYEVPFIKGLKASVNYNKNISNSWGKQYGTKYQVYDFNKLGTHSHILGDSVIKAYTWSNGDRVRLNPTITNNYQLTTTVNYDHTFGKHQIGLLFGYEQAESSSDGVAGSIDGVVVGGLDNQNFATGTSTNPDGSSNETISEAGRMAYFGRLDYSFANKYILQAQFRADASQNFAPENRWGYFPSFSAGWVISEEKFFDRLSHTVNFLKLRGSVGFMGIDNTKSYQWLRSYAIQTGKAAVYGGNNDRALAAVMNVDLANRAVHWDSQNKYNIGLDAKFLRNRLSLSADYYINKSFNMLSNLTSAPSILIGTPLPSENFGAANVFGYEATATWRDNIGKDFTYYLTTNFWWNDNKVIVTDVAKGDVGTFKDPTGKSQDMGFYGYKYLGMFRNQADIDAYVGKYGITNMLGYTPTKLQPGMLYFADIRGKQDPATGKYAGPDGIIDANDQDFLNKHASNHYSLGLNYGVTFKSLSLNVISGLSWGGVDAVESAARKFGNVYSNRPAFWADHYSPDNLNAAYPNPFFTSTYDVASDFWWRSSFSFRITAFNLAYTLPRDFVKKAGFNNVKVYVTGTNPVNFFNPYDYKDNANGSYDVFPQLRTFTFGLNVNL</sequence>
<evidence type="ECO:0000256" key="4">
    <source>
        <dbReference type="SAM" id="SignalP"/>
    </source>
</evidence>
<dbReference type="InterPro" id="IPR037066">
    <property type="entry name" value="Plug_dom_sf"/>
</dbReference>
<dbReference type="NCBIfam" id="TIGR04056">
    <property type="entry name" value="OMP_RagA_SusC"/>
    <property type="match status" value="1"/>
</dbReference>
<accession>A0A5B8UGF4</accession>
<dbReference type="AlphaFoldDB" id="A0A5B8UGF4"/>
<dbReference type="Pfam" id="PF13715">
    <property type="entry name" value="CarbopepD_reg_2"/>
    <property type="match status" value="1"/>
</dbReference>
<keyword evidence="3" id="KW-0998">Cell outer membrane</keyword>
<dbReference type="SUPFAM" id="SSF49464">
    <property type="entry name" value="Carboxypeptidase regulatory domain-like"/>
    <property type="match status" value="1"/>
</dbReference>
<evidence type="ECO:0000259" key="5">
    <source>
        <dbReference type="Pfam" id="PF07715"/>
    </source>
</evidence>
<dbReference type="Gene3D" id="2.40.170.20">
    <property type="entry name" value="TonB-dependent receptor, beta-barrel domain"/>
    <property type="match status" value="1"/>
</dbReference>
<evidence type="ECO:0000256" key="3">
    <source>
        <dbReference type="ARBA" id="ARBA00023237"/>
    </source>
</evidence>
<dbReference type="SUPFAM" id="SSF56935">
    <property type="entry name" value="Porins"/>
    <property type="match status" value="1"/>
</dbReference>